<dbReference type="Pfam" id="PF04247">
    <property type="entry name" value="SirB"/>
    <property type="match status" value="1"/>
</dbReference>
<sequence length="127" mass="14380">MLYLTLKQIHFTAAMLSIGLFFLRGSLQLAGVPWRRWWPLRYLPHLVDTVLLGVAIKLAVLIHQYPLVHGWLTAKLVALLGYILLGHWALRRDQPRRRAVAAFISALLCVGYIVGVGLTKSASWRLL</sequence>
<organism evidence="3 4">
    <name type="scientific">Candidatus Dactylopiibacterium carminicum</name>
    <dbReference type="NCBI Taxonomy" id="857335"/>
    <lineage>
        <taxon>Bacteria</taxon>
        <taxon>Pseudomonadati</taxon>
        <taxon>Pseudomonadota</taxon>
        <taxon>Betaproteobacteria</taxon>
        <taxon>Rhodocyclales</taxon>
        <taxon>Rhodocyclaceae</taxon>
        <taxon>Candidatus Dactylopiibacterium</taxon>
    </lineage>
</organism>
<proteinExistence type="predicted"/>
<evidence type="ECO:0000313" key="2">
    <source>
        <dbReference type="EMBL" id="KAF7598521.1"/>
    </source>
</evidence>
<protein>
    <submittedName>
        <fullName evidence="3">Regulator SirB</fullName>
    </submittedName>
</protein>
<dbReference type="OrthoDB" id="5588650at2"/>
<dbReference type="EMBL" id="MDUX01000046">
    <property type="protein sequence ID" value="KAF7598521.1"/>
    <property type="molecule type" value="Genomic_DNA"/>
</dbReference>
<accession>A0A272EQB1</accession>
<dbReference type="PIRSF" id="PIRSF005610">
    <property type="entry name" value="SirB"/>
    <property type="match status" value="1"/>
</dbReference>
<dbReference type="Proteomes" id="UP000216107">
    <property type="component" value="Unassembled WGS sequence"/>
</dbReference>
<dbReference type="EMBL" id="NMRN01000043">
    <property type="protein sequence ID" value="PAS92246.1"/>
    <property type="molecule type" value="Genomic_DNA"/>
</dbReference>
<reference evidence="2 5" key="1">
    <citation type="submission" date="2016-08" db="EMBL/GenBank/DDBJ databases">
        <title>Candidatus Dactylopiibacterium carminicum genome sequence.</title>
        <authorList>
            <person name="Ramirez-Puebla S.T."/>
            <person name="Ormeno-Orrillo E."/>
            <person name="Vera-Ponce De Leon A."/>
            <person name="Luis L."/>
            <person name="Sanchez-Flores A."/>
            <person name="Monica R."/>
            <person name="Martinez-Romero E."/>
        </authorList>
    </citation>
    <scope>NUCLEOTIDE SEQUENCE [LARGE SCALE GENOMIC DNA]</scope>
    <source>
        <strain evidence="2">END1</strain>
    </source>
</reference>
<evidence type="ECO:0000313" key="3">
    <source>
        <dbReference type="EMBL" id="PAS92246.1"/>
    </source>
</evidence>
<dbReference type="PANTHER" id="PTHR39594:SF1">
    <property type="entry name" value="PROTEIN YCHQ"/>
    <property type="match status" value="1"/>
</dbReference>
<keyword evidence="5" id="KW-1185">Reference proteome</keyword>
<name>A0A272EQB1_9RHOO</name>
<keyword evidence="1" id="KW-0472">Membrane</keyword>
<dbReference type="GO" id="GO:0005886">
    <property type="term" value="C:plasma membrane"/>
    <property type="evidence" value="ECO:0007669"/>
    <property type="project" value="TreeGrafter"/>
</dbReference>
<evidence type="ECO:0000313" key="4">
    <source>
        <dbReference type="Proteomes" id="UP000216107"/>
    </source>
</evidence>
<keyword evidence="1" id="KW-1133">Transmembrane helix</keyword>
<feature type="transmembrane region" description="Helical" evidence="1">
    <location>
        <begin position="12"/>
        <end position="34"/>
    </location>
</feature>
<comment type="caution">
    <text evidence="3">The sequence shown here is derived from an EMBL/GenBank/DDBJ whole genome shotgun (WGS) entry which is preliminary data.</text>
</comment>
<dbReference type="RefSeq" id="WP_095525274.1">
    <property type="nucleotide sequence ID" value="NZ_MDUX01000046.1"/>
</dbReference>
<dbReference type="AlphaFoldDB" id="A0A272EQB1"/>
<dbReference type="PANTHER" id="PTHR39594">
    <property type="entry name" value="PROTEIN YCHQ"/>
    <property type="match status" value="1"/>
</dbReference>
<keyword evidence="1" id="KW-0812">Transmembrane</keyword>
<dbReference type="Proteomes" id="UP000623509">
    <property type="component" value="Unassembled WGS sequence"/>
</dbReference>
<dbReference type="InterPro" id="IPR007360">
    <property type="entry name" value="SirB"/>
</dbReference>
<feature type="transmembrane region" description="Helical" evidence="1">
    <location>
        <begin position="99"/>
        <end position="118"/>
    </location>
</feature>
<feature type="transmembrane region" description="Helical" evidence="1">
    <location>
        <begin position="71"/>
        <end position="90"/>
    </location>
</feature>
<reference evidence="3 4" key="2">
    <citation type="submission" date="2017-07" db="EMBL/GenBank/DDBJ databases">
        <title>Candidatus Dactylopiibacterium carminicum, a nitrogen-fixing symbiont of the cochineal insect Dactylopius coccus and Dactylopius opuntiae (Hemiptera: Coccoidea: Dactylopiidae).</title>
        <authorList>
            <person name="Vera A."/>
        </authorList>
    </citation>
    <scope>NUCLEOTIDE SEQUENCE [LARGE SCALE GENOMIC DNA]</scope>
    <source>
        <strain evidence="3 4">NFDCM</strain>
    </source>
</reference>
<feature type="transmembrane region" description="Helical" evidence="1">
    <location>
        <begin position="46"/>
        <end position="65"/>
    </location>
</feature>
<gene>
    <name evidence="2" type="ORF">BGI27_12875</name>
    <name evidence="3" type="ORF">CGU29_12340</name>
</gene>
<evidence type="ECO:0000256" key="1">
    <source>
        <dbReference type="SAM" id="Phobius"/>
    </source>
</evidence>
<evidence type="ECO:0000313" key="5">
    <source>
        <dbReference type="Proteomes" id="UP000623509"/>
    </source>
</evidence>